<feature type="region of interest" description="Disordered" evidence="1">
    <location>
        <begin position="600"/>
        <end position="642"/>
    </location>
</feature>
<evidence type="ECO:0000313" key="3">
    <source>
        <dbReference type="Proteomes" id="UP001206692"/>
    </source>
</evidence>
<accession>A0ABT1STL6</accession>
<comment type="caution">
    <text evidence="2">The sequence shown here is derived from an EMBL/GenBank/DDBJ whole genome shotgun (WGS) entry which is preliminary data.</text>
</comment>
<evidence type="ECO:0000256" key="1">
    <source>
        <dbReference type="SAM" id="MobiDB-lite"/>
    </source>
</evidence>
<feature type="compositionally biased region" description="Polar residues" evidence="1">
    <location>
        <begin position="578"/>
        <end position="590"/>
    </location>
</feature>
<feature type="compositionally biased region" description="Acidic residues" evidence="1">
    <location>
        <begin position="625"/>
        <end position="642"/>
    </location>
</feature>
<gene>
    <name evidence="2" type="ORF">NE675_08545</name>
</gene>
<dbReference type="EMBL" id="JANGEW010000015">
    <property type="protein sequence ID" value="MCQ5343067.1"/>
    <property type="molecule type" value="Genomic_DNA"/>
</dbReference>
<dbReference type="RefSeq" id="WP_062412430.1">
    <property type="nucleotide sequence ID" value="NZ_JAJCIO010000006.1"/>
</dbReference>
<evidence type="ECO:0000313" key="2">
    <source>
        <dbReference type="EMBL" id="MCQ5343067.1"/>
    </source>
</evidence>
<feature type="compositionally biased region" description="Basic and acidic residues" evidence="1">
    <location>
        <begin position="615"/>
        <end position="624"/>
    </location>
</feature>
<name>A0ABT1STL6_9FIRM</name>
<keyword evidence="3" id="KW-1185">Reference proteome</keyword>
<sequence length="730" mass="85240">MKHIMLLFLSEVHLNDDRTLSVSRYHHLDGTMIYCVQTNESAVRRTADLLKKQGERLDCLFYFSTKRTQEEIRYIDETGDERTLTHEALFLERIQSFAAHCVRIDYDERSQTEESIRQVLTMADTIRTFMESQSWLPEEVALHADFTGGFRHASMMMLSVMQLLKYRGIRTMSVLYSNRNEQQVENVTDIYRMFNLISGADEFINFGSTREITAYMEGSEQTRETKRLLQTMRDFTNAVRICRTGKITPLAKKLQEALRDFEQAGAVSLQEKIFLRILEVFKSEYGSLLQDDFTNFDIIRWCVEKGYLQQAMTLCSEWIPGEIVSRRIFYPVNDSIITKCTKQKMNYQTWQQYFLNALMVEHWQEKLEKPLNKGSEASVKEDDSLPLQENHKPSLKGDGKVPLNRNRDMALKKDLEFPRKECRRLTFKGYRVISLKQYWQERLRPVDWERQETRLRTMVRIFECSGNFSSVSKLFKDDADFVRPLLEELPFGARALSDLKKGRLTAEQLKETWPRIHMTLLTMYEKAKETPAFNQTAEEYFKTLQMGDVYDFLKMASYDLFQTLLKLNEPLEEDQPSEENQSGEISGDNTVSKADVLAEASENDGASEENPSCEISEKEENHSDEAEETVADESLEGEAVSEEDVFDISDLEYKWNIRKANYLQMMSNDDVAYKRPAEATMEILYNYFQIRNERNNINHANDEDSLSTEAIKDLVLDLLRRMEDIDGLKS</sequence>
<proteinExistence type="predicted"/>
<dbReference type="Proteomes" id="UP001206692">
    <property type="component" value="Unassembled WGS sequence"/>
</dbReference>
<reference evidence="2 3" key="1">
    <citation type="submission" date="2022-06" db="EMBL/GenBank/DDBJ databases">
        <title>Isolation of gut microbiota from human fecal samples.</title>
        <authorList>
            <person name="Pamer E.G."/>
            <person name="Barat B."/>
            <person name="Waligurski E."/>
            <person name="Medina S."/>
            <person name="Paddock L."/>
            <person name="Mostad J."/>
        </authorList>
    </citation>
    <scope>NUCLEOTIDE SEQUENCE [LARGE SCALE GENOMIC DNA]</scope>
    <source>
        <strain evidence="2 3">DFI.1.1</strain>
    </source>
</reference>
<feature type="region of interest" description="Disordered" evidence="1">
    <location>
        <begin position="571"/>
        <end position="590"/>
    </location>
</feature>
<protein>
    <submittedName>
        <fullName evidence="2">TM1812 family CRISPR-associated protein</fullName>
    </submittedName>
</protein>
<feature type="region of interest" description="Disordered" evidence="1">
    <location>
        <begin position="375"/>
        <end position="403"/>
    </location>
</feature>
<feature type="compositionally biased region" description="Basic and acidic residues" evidence="1">
    <location>
        <begin position="378"/>
        <end position="403"/>
    </location>
</feature>
<organism evidence="2 3">
    <name type="scientific">Megasphaera massiliensis</name>
    <dbReference type="NCBI Taxonomy" id="1232428"/>
    <lineage>
        <taxon>Bacteria</taxon>
        <taxon>Bacillati</taxon>
        <taxon>Bacillota</taxon>
        <taxon>Negativicutes</taxon>
        <taxon>Veillonellales</taxon>
        <taxon>Veillonellaceae</taxon>
        <taxon>Megasphaera</taxon>
    </lineage>
</organism>